<proteinExistence type="predicted"/>
<reference evidence="1" key="1">
    <citation type="journal article" date="2021" name="Proc. Natl. Acad. Sci. U.S.A.">
        <title>A Catalog of Tens of Thousands of Viruses from Human Metagenomes Reveals Hidden Associations with Chronic Diseases.</title>
        <authorList>
            <person name="Tisza M.J."/>
            <person name="Buck C.B."/>
        </authorList>
    </citation>
    <scope>NUCLEOTIDE SEQUENCE</scope>
    <source>
        <strain evidence="1">CtHip2</strain>
    </source>
</reference>
<sequence length="94" mass="11056">MKRVWKSNIQPCPWSPTGTIDVGQKVNIEVEEVKRVVLTENDLHFYPTQEQLKTIEFVAPKEVYDKLFHAYYNLREITKSGRVKDSKLMLKCLD</sequence>
<protein>
    <submittedName>
        <fullName evidence="1">Uncharacterized protein</fullName>
    </submittedName>
</protein>
<organism evidence="1">
    <name type="scientific">Siphoviridae sp. ctHip2</name>
    <dbReference type="NCBI Taxonomy" id="2827830"/>
    <lineage>
        <taxon>Viruses</taxon>
        <taxon>Duplodnaviria</taxon>
        <taxon>Heunggongvirae</taxon>
        <taxon>Uroviricota</taxon>
        <taxon>Caudoviricetes</taxon>
    </lineage>
</organism>
<name>A0A8S5RWF3_9CAUD</name>
<dbReference type="EMBL" id="BK032497">
    <property type="protein sequence ID" value="DAF42976.1"/>
    <property type="molecule type" value="Genomic_DNA"/>
</dbReference>
<accession>A0A8S5RWF3</accession>
<evidence type="ECO:0000313" key="1">
    <source>
        <dbReference type="EMBL" id="DAF42976.1"/>
    </source>
</evidence>